<accession>A0A844D2Z3</accession>
<dbReference type="PANTHER" id="PTHR43581">
    <property type="entry name" value="ATP/GTP PHOSPHATASE"/>
    <property type="match status" value="1"/>
</dbReference>
<organism evidence="2 3">
    <name type="scientific">Duganella aquatilis</name>
    <dbReference type="NCBI Taxonomy" id="2666082"/>
    <lineage>
        <taxon>Bacteria</taxon>
        <taxon>Pseudomonadati</taxon>
        <taxon>Pseudomonadota</taxon>
        <taxon>Betaproteobacteria</taxon>
        <taxon>Burkholderiales</taxon>
        <taxon>Oxalobacteraceae</taxon>
        <taxon>Telluria group</taxon>
        <taxon>Duganella</taxon>
    </lineage>
</organism>
<dbReference type="Proteomes" id="UP000439986">
    <property type="component" value="Unassembled WGS sequence"/>
</dbReference>
<name>A0A844D2Z3_9BURK</name>
<gene>
    <name evidence="2" type="ORF">GJ698_02925</name>
</gene>
<dbReference type="Gene3D" id="3.40.50.300">
    <property type="entry name" value="P-loop containing nucleotide triphosphate hydrolases"/>
    <property type="match status" value="1"/>
</dbReference>
<dbReference type="RefSeq" id="WP_154356065.1">
    <property type="nucleotide sequence ID" value="NZ_WKJL01000001.1"/>
</dbReference>
<evidence type="ECO:0000259" key="1">
    <source>
        <dbReference type="Pfam" id="PF13304"/>
    </source>
</evidence>
<dbReference type="SUPFAM" id="SSF52540">
    <property type="entry name" value="P-loop containing nucleoside triphosphate hydrolases"/>
    <property type="match status" value="1"/>
</dbReference>
<proteinExistence type="predicted"/>
<feature type="domain" description="ATPase AAA-type core" evidence="1">
    <location>
        <begin position="231"/>
        <end position="336"/>
    </location>
</feature>
<dbReference type="InterPro" id="IPR003959">
    <property type="entry name" value="ATPase_AAA_core"/>
</dbReference>
<dbReference type="EMBL" id="WKJL01000001">
    <property type="protein sequence ID" value="MRW83042.1"/>
    <property type="molecule type" value="Genomic_DNA"/>
</dbReference>
<dbReference type="PANTHER" id="PTHR43581:SF4">
    <property type="entry name" value="ATP_GTP PHOSPHATASE"/>
    <property type="match status" value="1"/>
</dbReference>
<sequence>MPIFLHGLRLKNYRGIGAVAQAAAPFKACNFFIGANNTGKSIFLNFISTHFNKLVSTSSALAFSPWEVHVGRNESEVEVEVAVLMADVRESCAKRLPNMSLVWTQPIINKILDNISDDKVIWLKFGQSGGGPSFAKSSGLVDLMSINDWVRIWQAIYPHRSGGTVNEHWIPQVLLWIMGSIPLIFPNAYLIPAMRRIGDKGDKFEDYSGKGLIEKLSELQNPGPADRALYTRFKDINGFLKDVTSDDNVQIEVPFNRQEILVHKDDRVLPLSSLGTGIHEVVMIAAFCTLIEESIVCVEEPEVHLHPLLQKKLLKYLTERTSNQYFIATHSASIIDQPGSAVFHVTHKHMVTNIELASDPSQRFKLCHDLGYRASDLLQTNFIVWVEGPTDRIYLNHWISSIDKELQEGIHYSIMFYGGRLLSHLSADDSEVGEFIALRRLNQNIAIVIDSDKKNSNSRINDAKKRVIAEFEKTGHIAWVTAGREIENYISPAVMGRELLRLYPSFERVLGADRFDHRLDFIENVGNKEKVVTADKIKVARAICGAPAELDILDLRKRVSLLVSRIRQAN</sequence>
<dbReference type="Pfam" id="PF13304">
    <property type="entry name" value="AAA_21"/>
    <property type="match status" value="1"/>
</dbReference>
<keyword evidence="3" id="KW-1185">Reference proteome</keyword>
<dbReference type="AlphaFoldDB" id="A0A844D2Z3"/>
<dbReference type="InterPro" id="IPR051396">
    <property type="entry name" value="Bact_Antivir_Def_Nuclease"/>
</dbReference>
<evidence type="ECO:0000313" key="2">
    <source>
        <dbReference type="EMBL" id="MRW83042.1"/>
    </source>
</evidence>
<reference evidence="2 3" key="1">
    <citation type="submission" date="2019-11" db="EMBL/GenBank/DDBJ databases">
        <title>Novel species isolated from a subtropical stream in China.</title>
        <authorList>
            <person name="Lu H."/>
        </authorList>
    </citation>
    <scope>NUCLEOTIDE SEQUENCE [LARGE SCALE GENOMIC DNA]</scope>
    <source>
        <strain evidence="2 3">FT26W</strain>
    </source>
</reference>
<protein>
    <submittedName>
        <fullName evidence="2">AAA family ATPase</fullName>
    </submittedName>
</protein>
<evidence type="ECO:0000313" key="3">
    <source>
        <dbReference type="Proteomes" id="UP000439986"/>
    </source>
</evidence>
<comment type="caution">
    <text evidence="2">The sequence shown here is derived from an EMBL/GenBank/DDBJ whole genome shotgun (WGS) entry which is preliminary data.</text>
</comment>
<dbReference type="InterPro" id="IPR027417">
    <property type="entry name" value="P-loop_NTPase"/>
</dbReference>